<keyword evidence="5" id="KW-1185">Reference proteome</keyword>
<feature type="non-terminal residue" evidence="4">
    <location>
        <position position="1"/>
    </location>
</feature>
<dbReference type="GO" id="GO:0032418">
    <property type="term" value="P:lysosome localization"/>
    <property type="evidence" value="ECO:0007669"/>
    <property type="project" value="TreeGrafter"/>
</dbReference>
<dbReference type="Proteomes" id="UP001432027">
    <property type="component" value="Unassembled WGS sequence"/>
</dbReference>
<comment type="similarity">
    <text evidence="1">Belongs to the SNAPIN family.</text>
</comment>
<reference evidence="4" key="1">
    <citation type="submission" date="2023-10" db="EMBL/GenBank/DDBJ databases">
        <title>Genome assembly of Pristionchus species.</title>
        <authorList>
            <person name="Yoshida K."/>
            <person name="Sommer R.J."/>
        </authorList>
    </citation>
    <scope>NUCLEOTIDE SEQUENCE</scope>
    <source>
        <strain evidence="4">RS0144</strain>
    </source>
</reference>
<protein>
    <recommendedName>
        <fullName evidence="3">Biogenesis of lysosome-related organelles complex 1 subunit 7</fullName>
    </recommendedName>
</protein>
<evidence type="ECO:0000313" key="5">
    <source>
        <dbReference type="Proteomes" id="UP001432027"/>
    </source>
</evidence>
<dbReference type="AlphaFoldDB" id="A0AAV5TQX9"/>
<name>A0AAV5TQX9_9BILA</name>
<dbReference type="Pfam" id="PF14712">
    <property type="entry name" value="Snapin_Pallidin"/>
    <property type="match status" value="1"/>
</dbReference>
<dbReference type="InterPro" id="IPR028119">
    <property type="entry name" value="Snapin/Pallidin/Snn1"/>
</dbReference>
<dbReference type="GO" id="GO:0016079">
    <property type="term" value="P:synaptic vesicle exocytosis"/>
    <property type="evidence" value="ECO:0007669"/>
    <property type="project" value="TreeGrafter"/>
</dbReference>
<dbReference type="GO" id="GO:0031083">
    <property type="term" value="C:BLOC-1 complex"/>
    <property type="evidence" value="ECO:0007669"/>
    <property type="project" value="InterPro"/>
</dbReference>
<evidence type="ECO:0000256" key="1">
    <source>
        <dbReference type="ARBA" id="ARBA00006111"/>
    </source>
</evidence>
<dbReference type="GO" id="GO:0008021">
    <property type="term" value="C:synaptic vesicle"/>
    <property type="evidence" value="ECO:0007669"/>
    <property type="project" value="TreeGrafter"/>
</dbReference>
<dbReference type="GO" id="GO:0000149">
    <property type="term" value="F:SNARE binding"/>
    <property type="evidence" value="ECO:0007669"/>
    <property type="project" value="TreeGrafter"/>
</dbReference>
<evidence type="ECO:0000313" key="4">
    <source>
        <dbReference type="EMBL" id="GMS96766.1"/>
    </source>
</evidence>
<organism evidence="4 5">
    <name type="scientific">Pristionchus entomophagus</name>
    <dbReference type="NCBI Taxonomy" id="358040"/>
    <lineage>
        <taxon>Eukaryota</taxon>
        <taxon>Metazoa</taxon>
        <taxon>Ecdysozoa</taxon>
        <taxon>Nematoda</taxon>
        <taxon>Chromadorea</taxon>
        <taxon>Rhabditida</taxon>
        <taxon>Rhabditina</taxon>
        <taxon>Diplogasteromorpha</taxon>
        <taxon>Diplogasteroidea</taxon>
        <taxon>Neodiplogasteridae</taxon>
        <taxon>Pristionchus</taxon>
    </lineage>
</organism>
<dbReference type="GO" id="GO:2000300">
    <property type="term" value="P:regulation of synaptic vesicle exocytosis"/>
    <property type="evidence" value="ECO:0007669"/>
    <property type="project" value="TreeGrafter"/>
</dbReference>
<proteinExistence type="inferred from homology"/>
<comment type="caution">
    <text evidence="4">The sequence shown here is derived from an EMBL/GenBank/DDBJ whole genome shotgun (WGS) entry which is preliminary data.</text>
</comment>
<dbReference type="GO" id="GO:0099078">
    <property type="term" value="C:BORC complex"/>
    <property type="evidence" value="ECO:0007669"/>
    <property type="project" value="TreeGrafter"/>
</dbReference>
<dbReference type="InterPro" id="IPR017246">
    <property type="entry name" value="Snapin"/>
</dbReference>
<dbReference type="GO" id="GO:0006886">
    <property type="term" value="P:intracellular protein transport"/>
    <property type="evidence" value="ECO:0007669"/>
    <property type="project" value="InterPro"/>
</dbReference>
<dbReference type="EMBL" id="BTSX01000004">
    <property type="protein sequence ID" value="GMS96766.1"/>
    <property type="molecule type" value="Genomic_DNA"/>
</dbReference>
<evidence type="ECO:0000256" key="3">
    <source>
        <dbReference type="ARBA" id="ARBA00033330"/>
    </source>
</evidence>
<dbReference type="GO" id="GO:0007040">
    <property type="term" value="P:lysosome organization"/>
    <property type="evidence" value="ECO:0007669"/>
    <property type="project" value="TreeGrafter"/>
</dbReference>
<evidence type="ECO:0000256" key="2">
    <source>
        <dbReference type="ARBA" id="ARBA00023054"/>
    </source>
</evidence>
<dbReference type="PANTHER" id="PTHR31305:SF2">
    <property type="entry name" value="SNARE-ASSOCIATED PROTEIN SNAPIN"/>
    <property type="match status" value="1"/>
</dbReference>
<dbReference type="PANTHER" id="PTHR31305">
    <property type="entry name" value="SNARE-ASSOCIATED PROTEIN SNAPIN"/>
    <property type="match status" value="1"/>
</dbReference>
<keyword evidence="2" id="KW-0175">Coiled coil</keyword>
<dbReference type="GO" id="GO:0008333">
    <property type="term" value="P:endosome to lysosome transport"/>
    <property type="evidence" value="ECO:0007669"/>
    <property type="project" value="TreeGrafter"/>
</dbReference>
<accession>A0AAV5TQX9</accession>
<sequence>GDSAVVLEEADLTLLSLSSAIAAMDAQTIATRNSQTTLSNAIEQLAEFLRVINDHDEPFDISTAVRKLNDSQRRTSQLSSRLSSLTDRLGALQRQIARETHQHKILIKSQLPEKPEQ</sequence>
<gene>
    <name evidence="4" type="ORF">PENTCL1PPCAC_18941</name>
</gene>